<keyword evidence="5 6" id="KW-0472">Membrane</keyword>
<evidence type="ECO:0000256" key="6">
    <source>
        <dbReference type="RuleBase" id="RU366058"/>
    </source>
</evidence>
<feature type="transmembrane region" description="Helical" evidence="6">
    <location>
        <begin position="95"/>
        <end position="123"/>
    </location>
</feature>
<evidence type="ECO:0000256" key="2">
    <source>
        <dbReference type="ARBA" id="ARBA00022475"/>
    </source>
</evidence>
<feature type="domain" description="VTT" evidence="7">
    <location>
        <begin position="38"/>
        <end position="152"/>
    </location>
</feature>
<dbReference type="Proteomes" id="UP001234495">
    <property type="component" value="Unassembled WGS sequence"/>
</dbReference>
<evidence type="ECO:0000313" key="8">
    <source>
        <dbReference type="EMBL" id="MDQ0230993.1"/>
    </source>
</evidence>
<evidence type="ECO:0000256" key="5">
    <source>
        <dbReference type="ARBA" id="ARBA00023136"/>
    </source>
</evidence>
<evidence type="ECO:0000256" key="1">
    <source>
        <dbReference type="ARBA" id="ARBA00004651"/>
    </source>
</evidence>
<feature type="transmembrane region" description="Helical" evidence="6">
    <location>
        <begin position="7"/>
        <end position="29"/>
    </location>
</feature>
<dbReference type="EMBL" id="JAUSUD010000009">
    <property type="protein sequence ID" value="MDQ0230993.1"/>
    <property type="molecule type" value="Genomic_DNA"/>
</dbReference>
<keyword evidence="2 6" id="KW-1003">Cell membrane</keyword>
<dbReference type="PANTHER" id="PTHR12677:SF49">
    <property type="entry name" value="TVP38_TMEM64 FAMILY MEMBRANE PROTEIN"/>
    <property type="match status" value="1"/>
</dbReference>
<name>A0ABT9ZFG0_9BACI</name>
<dbReference type="InterPro" id="IPR015414">
    <property type="entry name" value="TMEM64"/>
</dbReference>
<keyword evidence="9" id="KW-1185">Reference proteome</keyword>
<dbReference type="PANTHER" id="PTHR12677">
    <property type="entry name" value="GOLGI APPARATUS MEMBRANE PROTEIN TVP38-RELATED"/>
    <property type="match status" value="1"/>
</dbReference>
<evidence type="ECO:0000256" key="3">
    <source>
        <dbReference type="ARBA" id="ARBA00022692"/>
    </source>
</evidence>
<keyword evidence="4 6" id="KW-1133">Transmembrane helix</keyword>
<sequence>MRTIELATSSVVSAIQTTGFFAPIVFILFHLIRQFLFIPVAVVCIVGGVLFGGELGSIYSLIGLTGSSILFYSMTKLLPSFYERLVNMKEKYIGAYTNISFGQIIILRLIPFMNFSLICFCILEKAKSFKRYVKLSLVTHIPSCICFTFLGAFLQKLSPLFLGSLMIILFILVYVLREKQAFIKWDDFFVKQKG</sequence>
<feature type="transmembrane region" description="Helical" evidence="6">
    <location>
        <begin position="160"/>
        <end position="176"/>
    </location>
</feature>
<evidence type="ECO:0000313" key="9">
    <source>
        <dbReference type="Proteomes" id="UP001234495"/>
    </source>
</evidence>
<protein>
    <recommendedName>
        <fullName evidence="6">TVP38/TMEM64 family membrane protein</fullName>
    </recommendedName>
</protein>
<proteinExistence type="inferred from homology"/>
<feature type="transmembrane region" description="Helical" evidence="6">
    <location>
        <begin position="35"/>
        <end position="51"/>
    </location>
</feature>
<comment type="similarity">
    <text evidence="6">Belongs to the TVP38/TMEM64 family.</text>
</comment>
<gene>
    <name evidence="8" type="ORF">J2S19_002254</name>
</gene>
<accession>A0ABT9ZFG0</accession>
<comment type="caution">
    <text evidence="8">The sequence shown here is derived from an EMBL/GenBank/DDBJ whole genome shotgun (WGS) entry which is preliminary data.</text>
</comment>
<evidence type="ECO:0000256" key="4">
    <source>
        <dbReference type="ARBA" id="ARBA00022989"/>
    </source>
</evidence>
<dbReference type="Pfam" id="PF09335">
    <property type="entry name" value="VTT_dom"/>
    <property type="match status" value="1"/>
</dbReference>
<dbReference type="InterPro" id="IPR032816">
    <property type="entry name" value="VTT_dom"/>
</dbReference>
<feature type="transmembrane region" description="Helical" evidence="6">
    <location>
        <begin position="135"/>
        <end position="154"/>
    </location>
</feature>
<comment type="subcellular location">
    <subcellularLocation>
        <location evidence="1 6">Cell membrane</location>
        <topology evidence="1 6">Multi-pass membrane protein</topology>
    </subcellularLocation>
</comment>
<organism evidence="8 9">
    <name type="scientific">Metabacillus malikii</name>
    <dbReference type="NCBI Taxonomy" id="1504265"/>
    <lineage>
        <taxon>Bacteria</taxon>
        <taxon>Bacillati</taxon>
        <taxon>Bacillota</taxon>
        <taxon>Bacilli</taxon>
        <taxon>Bacillales</taxon>
        <taxon>Bacillaceae</taxon>
        <taxon>Metabacillus</taxon>
    </lineage>
</organism>
<reference evidence="8 9" key="1">
    <citation type="submission" date="2023-07" db="EMBL/GenBank/DDBJ databases">
        <title>Genomic Encyclopedia of Type Strains, Phase IV (KMG-IV): sequencing the most valuable type-strain genomes for metagenomic binning, comparative biology and taxonomic classification.</title>
        <authorList>
            <person name="Goeker M."/>
        </authorList>
    </citation>
    <scope>NUCLEOTIDE SEQUENCE [LARGE SCALE GENOMIC DNA]</scope>
    <source>
        <strain evidence="8 9">DSM 29005</strain>
    </source>
</reference>
<feature type="transmembrane region" description="Helical" evidence="6">
    <location>
        <begin position="58"/>
        <end position="75"/>
    </location>
</feature>
<evidence type="ECO:0000259" key="7">
    <source>
        <dbReference type="Pfam" id="PF09335"/>
    </source>
</evidence>
<keyword evidence="3 6" id="KW-0812">Transmembrane</keyword>